<dbReference type="EMBL" id="GBRH01161282">
    <property type="protein sequence ID" value="JAE36614.1"/>
    <property type="molecule type" value="Transcribed_RNA"/>
</dbReference>
<accession>A0A0A9HLD0</accession>
<name>A0A0A9HLD0_ARUDO</name>
<reference evidence="1" key="2">
    <citation type="journal article" date="2015" name="Data Brief">
        <title>Shoot transcriptome of the giant reed, Arundo donax.</title>
        <authorList>
            <person name="Barrero R.A."/>
            <person name="Guerrero F.D."/>
            <person name="Moolhuijzen P."/>
            <person name="Goolsby J.A."/>
            <person name="Tidwell J."/>
            <person name="Bellgard S.E."/>
            <person name="Bellgard M.I."/>
        </authorList>
    </citation>
    <scope>NUCLEOTIDE SEQUENCE</scope>
    <source>
        <tissue evidence="1">Shoot tissue taken approximately 20 cm above the soil surface</tissue>
    </source>
</reference>
<sequence>MYLFDSIDLARLAKLREQTVSQMSSSDGLMCTTIRTFEPSPSESLRIWVSLLFL</sequence>
<proteinExistence type="predicted"/>
<dbReference type="AlphaFoldDB" id="A0A0A9HLD0"/>
<reference evidence="1" key="1">
    <citation type="submission" date="2014-09" db="EMBL/GenBank/DDBJ databases">
        <authorList>
            <person name="Magalhaes I.L.F."/>
            <person name="Oliveira U."/>
            <person name="Santos F.R."/>
            <person name="Vidigal T.H.D.A."/>
            <person name="Brescovit A.D."/>
            <person name="Santos A.J."/>
        </authorList>
    </citation>
    <scope>NUCLEOTIDE SEQUENCE</scope>
    <source>
        <tissue evidence="1">Shoot tissue taken approximately 20 cm above the soil surface</tissue>
    </source>
</reference>
<organism evidence="1">
    <name type="scientific">Arundo donax</name>
    <name type="common">Giant reed</name>
    <name type="synonym">Donax arundinaceus</name>
    <dbReference type="NCBI Taxonomy" id="35708"/>
    <lineage>
        <taxon>Eukaryota</taxon>
        <taxon>Viridiplantae</taxon>
        <taxon>Streptophyta</taxon>
        <taxon>Embryophyta</taxon>
        <taxon>Tracheophyta</taxon>
        <taxon>Spermatophyta</taxon>
        <taxon>Magnoliopsida</taxon>
        <taxon>Liliopsida</taxon>
        <taxon>Poales</taxon>
        <taxon>Poaceae</taxon>
        <taxon>PACMAD clade</taxon>
        <taxon>Arundinoideae</taxon>
        <taxon>Arundineae</taxon>
        <taxon>Arundo</taxon>
    </lineage>
</organism>
<protein>
    <submittedName>
        <fullName evidence="1">Uncharacterized protein</fullName>
    </submittedName>
</protein>
<evidence type="ECO:0000313" key="1">
    <source>
        <dbReference type="EMBL" id="JAE36614.1"/>
    </source>
</evidence>